<dbReference type="CDD" id="cd04301">
    <property type="entry name" value="NAT_SF"/>
    <property type="match status" value="1"/>
</dbReference>
<dbReference type="GO" id="GO:0016747">
    <property type="term" value="F:acyltransferase activity, transferring groups other than amino-acyl groups"/>
    <property type="evidence" value="ECO:0007669"/>
    <property type="project" value="InterPro"/>
</dbReference>
<dbReference type="AlphaFoldDB" id="A0A096DM26"/>
<dbReference type="SUPFAM" id="SSF55729">
    <property type="entry name" value="Acyl-CoA N-acyltransferases (Nat)"/>
    <property type="match status" value="1"/>
</dbReference>
<dbReference type="PANTHER" id="PTHR43415">
    <property type="entry name" value="SPERMIDINE N(1)-ACETYLTRANSFERASE"/>
    <property type="match status" value="1"/>
</dbReference>
<dbReference type="EMBL" id="AZTB01000030">
    <property type="protein sequence ID" value="KGG80336.1"/>
    <property type="molecule type" value="Genomic_DNA"/>
</dbReference>
<dbReference type="PANTHER" id="PTHR43415:SF3">
    <property type="entry name" value="GNAT-FAMILY ACETYLTRANSFERASE"/>
    <property type="match status" value="1"/>
</dbReference>
<dbReference type="Pfam" id="PF00583">
    <property type="entry name" value="Acetyltransf_1"/>
    <property type="match status" value="1"/>
</dbReference>
<dbReference type="Gene3D" id="3.40.630.30">
    <property type="match status" value="1"/>
</dbReference>
<sequence>MQEIINLNGEKYIFKKLSIDNEIQVFDLLSQCDDYFYLVEGRKADESSVKELFEDLPPGKHIDDKNIFGVFYNEKLIGIVDLVQDFPEKGEWIIGLMLLHPDERRKGLGKAIHDIIVDIANEQKAKKLRIGVVEQNEKALKYWKNIGYKEIKRTQPLKYGSKESIVIVMNYFLNAI</sequence>
<name>A0A096DM26_9FIRM</name>
<dbReference type="InterPro" id="IPR016181">
    <property type="entry name" value="Acyl_CoA_acyltransferase"/>
</dbReference>
<evidence type="ECO:0000259" key="1">
    <source>
        <dbReference type="PROSITE" id="PS51186"/>
    </source>
</evidence>
<accession>A0A096DM26</accession>
<dbReference type="InterPro" id="IPR000182">
    <property type="entry name" value="GNAT_dom"/>
</dbReference>
<dbReference type="Proteomes" id="UP000029622">
    <property type="component" value="Unassembled WGS sequence"/>
</dbReference>
<organism evidence="2 3">
    <name type="scientific">Caloranaerobacter azorensis H53214</name>
    <dbReference type="NCBI Taxonomy" id="1156417"/>
    <lineage>
        <taxon>Bacteria</taxon>
        <taxon>Bacillati</taxon>
        <taxon>Bacillota</taxon>
        <taxon>Tissierellia</taxon>
        <taxon>Tissierellales</taxon>
        <taxon>Thermohalobacteraceae</taxon>
        <taxon>Caloranaerobacter</taxon>
    </lineage>
</organism>
<dbReference type="PROSITE" id="PS51186">
    <property type="entry name" value="GNAT"/>
    <property type="match status" value="1"/>
</dbReference>
<evidence type="ECO:0000313" key="2">
    <source>
        <dbReference type="EMBL" id="KGG80336.1"/>
    </source>
</evidence>
<feature type="domain" description="N-acetyltransferase" evidence="1">
    <location>
        <begin position="12"/>
        <end position="174"/>
    </location>
</feature>
<protein>
    <recommendedName>
        <fullName evidence="1">N-acetyltransferase domain-containing protein</fullName>
    </recommendedName>
</protein>
<dbReference type="RefSeq" id="WP_035163517.1">
    <property type="nucleotide sequence ID" value="NZ_AZTB01000030.1"/>
</dbReference>
<proteinExistence type="predicted"/>
<comment type="caution">
    <text evidence="2">The sequence shown here is derived from an EMBL/GenBank/DDBJ whole genome shotgun (WGS) entry which is preliminary data.</text>
</comment>
<gene>
    <name evidence="2" type="ORF">Y919_06930</name>
</gene>
<evidence type="ECO:0000313" key="3">
    <source>
        <dbReference type="Proteomes" id="UP000029622"/>
    </source>
</evidence>
<dbReference type="STRING" id="1156417.Y919_06930"/>
<reference evidence="2 3" key="1">
    <citation type="submission" date="2013-12" db="EMBL/GenBank/DDBJ databases">
        <title>Draft genome sequence of Caloranaerobacter sp. H53214.</title>
        <authorList>
            <person name="Jiang L.J."/>
            <person name="Shao Z.Z."/>
            <person name="Long M.N."/>
        </authorList>
    </citation>
    <scope>NUCLEOTIDE SEQUENCE [LARGE SCALE GENOMIC DNA]</scope>
    <source>
        <strain evidence="2 3">H53214</strain>
    </source>
</reference>